<dbReference type="SUPFAM" id="SSF46689">
    <property type="entry name" value="Homeodomain-like"/>
    <property type="match status" value="1"/>
</dbReference>
<sequence length="494" mass="54959">MDHFLLPPESITTESIKSSQDFLTAAIKSEPTWESNKSSPEIEPLTKSDSLIPSNSSFNSIKYLVDFPAKILQSGCNQNSKSPSIEISNCLVVKAERITVPAAPKFPPVEYFHSPQINTYEQHALLPDDYPNPGHFVPNFKNTGAAQHYLENNAYGPLRQSPTQGNYWYSNEFSNSSEVVAAGNTAAQNFLSSQTQPIANFLDNVCEEKEDLIMSKRGNGKVTKGAKNSQQFMAGDGHSERNGISRSSKKMRKPRTIYSSLQLQQLARRFHHTQYLSLPERAELAASLGLTQTQVKIWFQNRRSKYKKLIRQGQDPTKELGNESQSDDVNSDETGFIAGLNYSDGGQFEAQPPVVNKPVTVEDYSNQAEEQEFESEASSESSGENSPQEQERKVTLDEKCSANEGVTFVEEANSAYSRMGSLFPGPSVFPNFPFYTESNSEYSHENSTNLGSDLIPYSTFNSQAVKFLNEYQLPASNGNFSGPDNPYSVRNDSR</sequence>
<dbReference type="EMBL" id="JBJKFK010000129">
    <property type="protein sequence ID" value="KAL3319518.1"/>
    <property type="molecule type" value="Genomic_DNA"/>
</dbReference>
<evidence type="ECO:0000313" key="8">
    <source>
        <dbReference type="EMBL" id="KAL3319518.1"/>
    </source>
</evidence>
<name>A0ABD2QIZ4_9PLAT</name>
<evidence type="ECO:0000256" key="5">
    <source>
        <dbReference type="RuleBase" id="RU000682"/>
    </source>
</evidence>
<dbReference type="PRINTS" id="PR00031">
    <property type="entry name" value="HTHREPRESSR"/>
</dbReference>
<gene>
    <name evidence="8" type="primary">DLX6</name>
    <name evidence="8" type="ORF">Ciccas_001815</name>
</gene>
<feature type="compositionally biased region" description="Basic and acidic residues" evidence="6">
    <location>
        <begin position="389"/>
        <end position="398"/>
    </location>
</feature>
<evidence type="ECO:0000256" key="3">
    <source>
        <dbReference type="ARBA" id="ARBA00023242"/>
    </source>
</evidence>
<protein>
    <submittedName>
        <fullName evidence="8">Distal-less homeobox 6</fullName>
    </submittedName>
</protein>
<evidence type="ECO:0000313" key="9">
    <source>
        <dbReference type="Proteomes" id="UP001626550"/>
    </source>
</evidence>
<dbReference type="InterPro" id="IPR000047">
    <property type="entry name" value="HTH_motif"/>
</dbReference>
<comment type="subcellular location">
    <subcellularLocation>
        <location evidence="4 5">Nucleus</location>
    </subcellularLocation>
</comment>
<dbReference type="AlphaFoldDB" id="A0ABD2QIZ4"/>
<keyword evidence="3 4" id="KW-0539">Nucleus</keyword>
<dbReference type="InterPro" id="IPR050460">
    <property type="entry name" value="Distal-less_Homeobox_TF"/>
</dbReference>
<feature type="domain" description="Homeobox" evidence="7">
    <location>
        <begin position="249"/>
        <end position="309"/>
    </location>
</feature>
<dbReference type="GO" id="GO:0003677">
    <property type="term" value="F:DNA binding"/>
    <property type="evidence" value="ECO:0007669"/>
    <property type="project" value="UniProtKB-UniRule"/>
</dbReference>
<dbReference type="PROSITE" id="PS50071">
    <property type="entry name" value="HOMEOBOX_2"/>
    <property type="match status" value="1"/>
</dbReference>
<dbReference type="PANTHER" id="PTHR24327">
    <property type="entry name" value="HOMEOBOX PROTEIN"/>
    <property type="match status" value="1"/>
</dbReference>
<comment type="caution">
    <text evidence="8">The sequence shown here is derived from an EMBL/GenBank/DDBJ whole genome shotgun (WGS) entry which is preliminary data.</text>
</comment>
<feature type="region of interest" description="Disordered" evidence="6">
    <location>
        <begin position="310"/>
        <end position="352"/>
    </location>
</feature>
<keyword evidence="1 4" id="KW-0238">DNA-binding</keyword>
<dbReference type="FunFam" id="1.10.10.60:FF:000424">
    <property type="entry name" value="ANTP homeobox protein"/>
    <property type="match status" value="1"/>
</dbReference>
<evidence type="ECO:0000256" key="4">
    <source>
        <dbReference type="PROSITE-ProRule" id="PRU00108"/>
    </source>
</evidence>
<dbReference type="InterPro" id="IPR017970">
    <property type="entry name" value="Homeobox_CS"/>
</dbReference>
<evidence type="ECO:0000256" key="1">
    <source>
        <dbReference type="ARBA" id="ARBA00023125"/>
    </source>
</evidence>
<organism evidence="8 9">
    <name type="scientific">Cichlidogyrus casuarinus</name>
    <dbReference type="NCBI Taxonomy" id="1844966"/>
    <lineage>
        <taxon>Eukaryota</taxon>
        <taxon>Metazoa</taxon>
        <taxon>Spiralia</taxon>
        <taxon>Lophotrochozoa</taxon>
        <taxon>Platyhelminthes</taxon>
        <taxon>Monogenea</taxon>
        <taxon>Monopisthocotylea</taxon>
        <taxon>Dactylogyridea</taxon>
        <taxon>Ancyrocephalidae</taxon>
        <taxon>Cichlidogyrus</taxon>
    </lineage>
</organism>
<evidence type="ECO:0000256" key="2">
    <source>
        <dbReference type="ARBA" id="ARBA00023155"/>
    </source>
</evidence>
<dbReference type="PROSITE" id="PS00027">
    <property type="entry name" value="HOMEOBOX_1"/>
    <property type="match status" value="1"/>
</dbReference>
<evidence type="ECO:0000256" key="6">
    <source>
        <dbReference type="SAM" id="MobiDB-lite"/>
    </source>
</evidence>
<feature type="region of interest" description="Disordered" evidence="6">
    <location>
        <begin position="30"/>
        <end position="49"/>
    </location>
</feature>
<feature type="region of interest" description="Disordered" evidence="6">
    <location>
        <begin position="473"/>
        <end position="494"/>
    </location>
</feature>
<evidence type="ECO:0000259" key="7">
    <source>
        <dbReference type="PROSITE" id="PS50071"/>
    </source>
</evidence>
<feature type="region of interest" description="Disordered" evidence="6">
    <location>
        <begin position="364"/>
        <end position="398"/>
    </location>
</feature>
<dbReference type="SMART" id="SM00389">
    <property type="entry name" value="HOX"/>
    <property type="match status" value="1"/>
</dbReference>
<feature type="DNA-binding region" description="Homeobox" evidence="4">
    <location>
        <begin position="251"/>
        <end position="310"/>
    </location>
</feature>
<dbReference type="Pfam" id="PF00046">
    <property type="entry name" value="Homeodomain"/>
    <property type="match status" value="1"/>
</dbReference>
<dbReference type="InterPro" id="IPR009057">
    <property type="entry name" value="Homeodomain-like_sf"/>
</dbReference>
<dbReference type="PANTHER" id="PTHR24327:SF81">
    <property type="entry name" value="HOMEOTIC PROTEIN DISTAL-LESS-RELATED"/>
    <property type="match status" value="1"/>
</dbReference>
<dbReference type="InterPro" id="IPR020479">
    <property type="entry name" value="HD_metazoa"/>
</dbReference>
<dbReference type="CDD" id="cd00086">
    <property type="entry name" value="homeodomain"/>
    <property type="match status" value="1"/>
</dbReference>
<dbReference type="Gene3D" id="1.10.10.60">
    <property type="entry name" value="Homeodomain-like"/>
    <property type="match status" value="1"/>
</dbReference>
<dbReference type="PRINTS" id="PR00024">
    <property type="entry name" value="HOMEOBOX"/>
</dbReference>
<accession>A0ABD2QIZ4</accession>
<dbReference type="Proteomes" id="UP001626550">
    <property type="component" value="Unassembled WGS sequence"/>
</dbReference>
<proteinExistence type="predicted"/>
<feature type="region of interest" description="Disordered" evidence="6">
    <location>
        <begin position="231"/>
        <end position="251"/>
    </location>
</feature>
<keyword evidence="9" id="KW-1185">Reference proteome</keyword>
<feature type="compositionally biased region" description="Low complexity" evidence="6">
    <location>
        <begin position="378"/>
        <end position="388"/>
    </location>
</feature>
<keyword evidence="2 4" id="KW-0371">Homeobox</keyword>
<dbReference type="GO" id="GO:0005634">
    <property type="term" value="C:nucleus"/>
    <property type="evidence" value="ECO:0007669"/>
    <property type="project" value="UniProtKB-SubCell"/>
</dbReference>
<reference evidence="8 9" key="1">
    <citation type="submission" date="2024-11" db="EMBL/GenBank/DDBJ databases">
        <title>Adaptive evolution of stress response genes in parasites aligns with host niche diversity.</title>
        <authorList>
            <person name="Hahn C."/>
            <person name="Resl P."/>
        </authorList>
    </citation>
    <scope>NUCLEOTIDE SEQUENCE [LARGE SCALE GENOMIC DNA]</scope>
    <source>
        <strain evidence="8">EGGRZ-B1_66</strain>
        <tissue evidence="8">Body</tissue>
    </source>
</reference>
<dbReference type="InterPro" id="IPR001356">
    <property type="entry name" value="HD"/>
</dbReference>